<gene>
    <name evidence="2" type="ORF">GGP61_001417</name>
</gene>
<organism evidence="2 3">
    <name type="scientific">Salinibacter ruber</name>
    <dbReference type="NCBI Taxonomy" id="146919"/>
    <lineage>
        <taxon>Bacteria</taxon>
        <taxon>Pseudomonadati</taxon>
        <taxon>Rhodothermota</taxon>
        <taxon>Rhodothermia</taxon>
        <taxon>Rhodothermales</taxon>
        <taxon>Salinibacteraceae</taxon>
        <taxon>Salinibacter</taxon>
    </lineage>
</organism>
<feature type="compositionally biased region" description="Basic and acidic residues" evidence="1">
    <location>
        <begin position="58"/>
        <end position="74"/>
    </location>
</feature>
<comment type="caution">
    <text evidence="2">The sequence shown here is derived from an EMBL/GenBank/DDBJ whole genome shotgun (WGS) entry which is preliminary data.</text>
</comment>
<feature type="compositionally biased region" description="Basic and acidic residues" evidence="1">
    <location>
        <begin position="8"/>
        <end position="31"/>
    </location>
</feature>
<proteinExistence type="predicted"/>
<evidence type="ECO:0000256" key="1">
    <source>
        <dbReference type="SAM" id="MobiDB-lite"/>
    </source>
</evidence>
<protein>
    <submittedName>
        <fullName evidence="2">Uncharacterized protein</fullName>
    </submittedName>
</protein>
<accession>A0A9X2TJH9</accession>
<dbReference type="RefSeq" id="WP_259123683.1">
    <property type="nucleotide sequence ID" value="NZ_JANTZO010000005.1"/>
</dbReference>
<sequence length="128" mass="14776">MHRRRQTHDRFSNHYQRVHEHSVREQVHRDPGECGCNGGGWILSSCDVWEQCPAHYDGQQHPESRTVPGGEDRPHELYVKRCREERIEDPQKAHEAALEEKARRKGQDSTEKEAAGGEVDRDGEAPPF</sequence>
<dbReference type="EMBL" id="JANUAE010000004">
    <property type="protein sequence ID" value="MCS3709813.1"/>
    <property type="molecule type" value="Genomic_DNA"/>
</dbReference>
<feature type="region of interest" description="Disordered" evidence="1">
    <location>
        <begin position="1"/>
        <end position="31"/>
    </location>
</feature>
<evidence type="ECO:0000313" key="3">
    <source>
        <dbReference type="Proteomes" id="UP001155057"/>
    </source>
</evidence>
<reference evidence="2" key="1">
    <citation type="submission" date="2022-08" db="EMBL/GenBank/DDBJ databases">
        <title>Genomic Encyclopedia of Type Strains, Phase V (KMG-V): Genome sequencing to study the core and pangenomes of soil and plant-associated prokaryotes.</title>
        <authorList>
            <person name="Whitman W."/>
        </authorList>
    </citation>
    <scope>NUCLEOTIDE SEQUENCE</scope>
    <source>
        <strain evidence="2">SP3049</strain>
    </source>
</reference>
<dbReference type="Proteomes" id="UP001155057">
    <property type="component" value="Unassembled WGS sequence"/>
</dbReference>
<dbReference type="AlphaFoldDB" id="A0A9X2TJH9"/>
<evidence type="ECO:0000313" key="2">
    <source>
        <dbReference type="EMBL" id="MCS3709813.1"/>
    </source>
</evidence>
<name>A0A9X2TJH9_9BACT</name>
<feature type="region of interest" description="Disordered" evidence="1">
    <location>
        <begin position="55"/>
        <end position="74"/>
    </location>
</feature>
<feature type="region of interest" description="Disordered" evidence="1">
    <location>
        <begin position="84"/>
        <end position="128"/>
    </location>
</feature>